<accession>A0A9Q6LV94</accession>
<dbReference type="GeneID" id="66739854"/>
<dbReference type="GO" id="GO:0008171">
    <property type="term" value="F:O-methyltransferase activity"/>
    <property type="evidence" value="ECO:0007669"/>
    <property type="project" value="InterPro"/>
</dbReference>
<dbReference type="Pfam" id="PF01596">
    <property type="entry name" value="Methyltransf_3"/>
    <property type="match status" value="1"/>
</dbReference>
<dbReference type="PROSITE" id="PS51682">
    <property type="entry name" value="SAM_OMT_I"/>
    <property type="match status" value="1"/>
</dbReference>
<gene>
    <name evidence="1" type="ORF">Psal009_03022</name>
</gene>
<dbReference type="CDD" id="cd02440">
    <property type="entry name" value="AdoMet_MTases"/>
    <property type="match status" value="1"/>
</dbReference>
<evidence type="ECO:0000313" key="2">
    <source>
        <dbReference type="Proteomes" id="UP000422232"/>
    </source>
</evidence>
<evidence type="ECO:0000313" key="1">
    <source>
        <dbReference type="EMBL" id="QGO07085.1"/>
    </source>
</evidence>
<keyword evidence="1" id="KW-0808">Transferase</keyword>
<name>A0A9Q6LV94_PISSA</name>
<dbReference type="Proteomes" id="UP000422232">
    <property type="component" value="Chromosome"/>
</dbReference>
<dbReference type="EMBL" id="CP038908">
    <property type="protein sequence ID" value="QGO07085.1"/>
    <property type="molecule type" value="Genomic_DNA"/>
</dbReference>
<dbReference type="PANTHER" id="PTHR10509">
    <property type="entry name" value="O-METHYLTRANSFERASE-RELATED"/>
    <property type="match status" value="1"/>
</dbReference>
<dbReference type="GO" id="GO:0008757">
    <property type="term" value="F:S-adenosylmethionine-dependent methyltransferase activity"/>
    <property type="evidence" value="ECO:0007669"/>
    <property type="project" value="TreeGrafter"/>
</dbReference>
<dbReference type="RefSeq" id="WP_016212033.1">
    <property type="nucleotide sequence ID" value="NZ_CP012413.1"/>
</dbReference>
<reference evidence="1 2" key="1">
    <citation type="submission" date="2019-04" db="EMBL/GenBank/DDBJ databases">
        <title>Complete genome sequencing of Piscirickettsia salmonis strain Psal-009.</title>
        <authorList>
            <person name="Schober I."/>
            <person name="Bunk B."/>
            <person name="Sproer C."/>
            <person name="Carril G.P."/>
            <person name="Riedel T."/>
            <person name="Flores-Herrera P.A."/>
            <person name="Nourdin-Galindo G."/>
            <person name="Marshall S.H."/>
            <person name="Overmann J."/>
        </authorList>
    </citation>
    <scope>NUCLEOTIDE SEQUENCE [LARGE SCALE GENOMIC DNA]</scope>
    <source>
        <strain evidence="1 2">Psal-009</strain>
    </source>
</reference>
<dbReference type="PANTHER" id="PTHR10509:SF14">
    <property type="entry name" value="CAFFEOYL-COA O-METHYLTRANSFERASE 3-RELATED"/>
    <property type="match status" value="1"/>
</dbReference>
<dbReference type="InterPro" id="IPR050362">
    <property type="entry name" value="Cation-dep_OMT"/>
</dbReference>
<keyword evidence="1" id="KW-0489">Methyltransferase</keyword>
<organism evidence="1 2">
    <name type="scientific">Piscirickettsia salmonis</name>
    <dbReference type="NCBI Taxonomy" id="1238"/>
    <lineage>
        <taxon>Bacteria</taxon>
        <taxon>Pseudomonadati</taxon>
        <taxon>Pseudomonadota</taxon>
        <taxon>Gammaproteobacteria</taxon>
        <taxon>Thiotrichales</taxon>
        <taxon>Piscirickettsiaceae</taxon>
        <taxon>Piscirickettsia</taxon>
    </lineage>
</organism>
<dbReference type="EC" id="2.1.1.-" evidence="1"/>
<dbReference type="AlphaFoldDB" id="A0A9Q6LV94"/>
<dbReference type="Gene3D" id="3.40.50.150">
    <property type="entry name" value="Vaccinia Virus protein VP39"/>
    <property type="match status" value="1"/>
</dbReference>
<dbReference type="InterPro" id="IPR002935">
    <property type="entry name" value="SAM_O-MeTrfase"/>
</dbReference>
<dbReference type="GO" id="GO:0032259">
    <property type="term" value="P:methylation"/>
    <property type="evidence" value="ECO:0007669"/>
    <property type="project" value="UniProtKB-KW"/>
</dbReference>
<keyword evidence="2" id="KW-1185">Reference proteome</keyword>
<dbReference type="InterPro" id="IPR029063">
    <property type="entry name" value="SAM-dependent_MTases_sf"/>
</dbReference>
<sequence length="220" mass="24586">MSRQSLSLSAVVHNYLISHTVKACTVKQELKHRTSDLAESNMQISPEQGQFMAVLARLISAKKVLEIGTFTGYSSLCVAEVLPEDGQLIACDVSETWTNIAKEYWQMANVTDKIDLRLGQAITTLKKLIEDGNSQTFDMVFIDADKINYKNYYELSLKLLRQGGAIMIDNVLWGGKVADSAITDKETLAIREFNDFIFNDTRVKMCMLPLSDGVTLAYKA</sequence>
<proteinExistence type="predicted"/>
<protein>
    <submittedName>
        <fullName evidence="1">O-methyltransferase</fullName>
        <ecNumber evidence="1">2.1.1.-</ecNumber>
    </submittedName>
</protein>
<dbReference type="SUPFAM" id="SSF53335">
    <property type="entry name" value="S-adenosyl-L-methionine-dependent methyltransferases"/>
    <property type="match status" value="1"/>
</dbReference>